<dbReference type="EMBL" id="PJEX01000285">
    <property type="protein sequence ID" value="TKW51740.1"/>
    <property type="molecule type" value="Genomic_DNA"/>
</dbReference>
<keyword evidence="3" id="KW-1185">Reference proteome</keyword>
<comment type="caution">
    <text evidence="2">The sequence shown here is derived from an EMBL/GenBank/DDBJ whole genome shotgun (WGS) entry which is preliminary data.</text>
</comment>
<feature type="compositionally biased region" description="Gly residues" evidence="1">
    <location>
        <begin position="169"/>
        <end position="183"/>
    </location>
</feature>
<dbReference type="Proteomes" id="UP000310108">
    <property type="component" value="Unassembled WGS sequence"/>
</dbReference>
<reference evidence="2 3" key="1">
    <citation type="journal article" date="2019" name="PLoS ONE">
        <title>Comparative genome analysis indicates high evolutionary potential of pathogenicity genes in Colletotrichum tanaceti.</title>
        <authorList>
            <person name="Lelwala R.V."/>
            <person name="Korhonen P.K."/>
            <person name="Young N.D."/>
            <person name="Scott J.B."/>
            <person name="Ades P.A."/>
            <person name="Gasser R.B."/>
            <person name="Taylor P.W.J."/>
        </authorList>
    </citation>
    <scope>NUCLEOTIDE SEQUENCE [LARGE SCALE GENOMIC DNA]</scope>
    <source>
        <strain evidence="2">BRIP57314</strain>
    </source>
</reference>
<feature type="compositionally biased region" description="Low complexity" evidence="1">
    <location>
        <begin position="184"/>
        <end position="196"/>
    </location>
</feature>
<organism evidence="2 3">
    <name type="scientific">Colletotrichum tanaceti</name>
    <dbReference type="NCBI Taxonomy" id="1306861"/>
    <lineage>
        <taxon>Eukaryota</taxon>
        <taxon>Fungi</taxon>
        <taxon>Dikarya</taxon>
        <taxon>Ascomycota</taxon>
        <taxon>Pezizomycotina</taxon>
        <taxon>Sordariomycetes</taxon>
        <taxon>Hypocreomycetidae</taxon>
        <taxon>Glomerellales</taxon>
        <taxon>Glomerellaceae</taxon>
        <taxon>Colletotrichum</taxon>
        <taxon>Colletotrichum destructivum species complex</taxon>
    </lineage>
</organism>
<feature type="region of interest" description="Disordered" evidence="1">
    <location>
        <begin position="146"/>
        <end position="198"/>
    </location>
</feature>
<protein>
    <submittedName>
        <fullName evidence="2">Uncharacterized protein</fullName>
    </submittedName>
</protein>
<dbReference type="STRING" id="1306861.A0A4U6X890"/>
<feature type="region of interest" description="Disordered" evidence="1">
    <location>
        <begin position="75"/>
        <end position="95"/>
    </location>
</feature>
<sequence length="217" mass="23131">MPRRPSPPAPTWSPGGEAVGDYMMRNAQSLAASAARKMLRIVVEAVDSKSNAVLPSLLAPLHAPSTLAMHAARHTHHPPGLPHLDHGPSSPSFLNSSDSMREIYVRLRSDGLLDLWLQKLDFLVQEGVPPSVVVVEPSYRLTNGLPTHVPRAAPETPCHRTTPEECAWSGGGGPRAGRTGSAGNGPASPSSGPGSSRCTGSCWPADFGLILFRRRRF</sequence>
<proteinExistence type="predicted"/>
<evidence type="ECO:0000313" key="2">
    <source>
        <dbReference type="EMBL" id="TKW51740.1"/>
    </source>
</evidence>
<dbReference type="AlphaFoldDB" id="A0A4U6X890"/>
<gene>
    <name evidence="2" type="ORF">CTA1_10602</name>
</gene>
<name>A0A4U6X890_9PEZI</name>
<evidence type="ECO:0000256" key="1">
    <source>
        <dbReference type="SAM" id="MobiDB-lite"/>
    </source>
</evidence>
<accession>A0A4U6X890</accession>
<evidence type="ECO:0000313" key="3">
    <source>
        <dbReference type="Proteomes" id="UP000310108"/>
    </source>
</evidence>